<evidence type="ECO:0000256" key="2">
    <source>
        <dbReference type="ARBA" id="ARBA00004305"/>
    </source>
</evidence>
<organism evidence="13 14">
    <name type="scientific">Phlebiopsis gigantea (strain 11061_1 CR5-6)</name>
    <name type="common">White-rot fungus</name>
    <name type="synonym">Peniophora gigantea</name>
    <dbReference type="NCBI Taxonomy" id="745531"/>
    <lineage>
        <taxon>Eukaryota</taxon>
        <taxon>Fungi</taxon>
        <taxon>Dikarya</taxon>
        <taxon>Basidiomycota</taxon>
        <taxon>Agaricomycotina</taxon>
        <taxon>Agaricomycetes</taxon>
        <taxon>Polyporales</taxon>
        <taxon>Phanerochaetaceae</taxon>
        <taxon>Phlebiopsis</taxon>
    </lineage>
</organism>
<dbReference type="InterPro" id="IPR023213">
    <property type="entry name" value="CAT-like_dom_sf"/>
</dbReference>
<dbReference type="InterPro" id="IPR000089">
    <property type="entry name" value="Biotin_lipoyl"/>
</dbReference>
<evidence type="ECO:0000256" key="1">
    <source>
        <dbReference type="ARBA" id="ARBA00001938"/>
    </source>
</evidence>
<accession>A0A0C3S0S7</accession>
<dbReference type="CDD" id="cd06849">
    <property type="entry name" value="lipoyl_domain"/>
    <property type="match status" value="1"/>
</dbReference>
<dbReference type="GO" id="GO:0005759">
    <property type="term" value="C:mitochondrial matrix"/>
    <property type="evidence" value="ECO:0007669"/>
    <property type="project" value="UniProtKB-SubCell"/>
</dbReference>
<dbReference type="InterPro" id="IPR050743">
    <property type="entry name" value="2-oxoacid_DH_E2_comp"/>
</dbReference>
<keyword evidence="4 9" id="KW-0808">Transferase</keyword>
<feature type="domain" description="Lipoyl-binding" evidence="11">
    <location>
        <begin position="30"/>
        <end position="105"/>
    </location>
</feature>
<evidence type="ECO:0000256" key="4">
    <source>
        <dbReference type="ARBA" id="ARBA00022679"/>
    </source>
</evidence>
<gene>
    <name evidence="13" type="ORF">PHLGIDRAFT_23484</name>
</gene>
<protein>
    <recommendedName>
        <fullName evidence="9">Dihydrolipoamide acetyltransferase component of pyruvate dehydrogenase complex</fullName>
        <ecNumber evidence="9">2.3.1.-</ecNumber>
    </recommendedName>
</protein>
<keyword evidence="5 9" id="KW-0450">Lipoyl</keyword>
<dbReference type="STRING" id="745531.A0A0C3S0S7"/>
<comment type="subcellular location">
    <subcellularLocation>
        <location evidence="2">Mitochondrion matrix</location>
    </subcellularLocation>
</comment>
<dbReference type="AlphaFoldDB" id="A0A0C3S0S7"/>
<dbReference type="PROSITE" id="PS51826">
    <property type="entry name" value="PSBD"/>
    <property type="match status" value="1"/>
</dbReference>
<comment type="similarity">
    <text evidence="3 9">Belongs to the 2-oxoacid dehydrogenase family.</text>
</comment>
<evidence type="ECO:0000313" key="14">
    <source>
        <dbReference type="Proteomes" id="UP000053257"/>
    </source>
</evidence>
<evidence type="ECO:0000256" key="8">
    <source>
        <dbReference type="ARBA" id="ARBA00023315"/>
    </source>
</evidence>
<evidence type="ECO:0000256" key="10">
    <source>
        <dbReference type="SAM" id="MobiDB-lite"/>
    </source>
</evidence>
<dbReference type="PROSITE" id="PS51257">
    <property type="entry name" value="PROKAR_LIPOPROTEIN"/>
    <property type="match status" value="1"/>
</dbReference>
<dbReference type="GO" id="GO:0016407">
    <property type="term" value="F:acetyltransferase activity"/>
    <property type="evidence" value="ECO:0007669"/>
    <property type="project" value="TreeGrafter"/>
</dbReference>
<name>A0A0C3S0S7_PHLG1</name>
<evidence type="ECO:0000313" key="13">
    <source>
        <dbReference type="EMBL" id="KIP08566.1"/>
    </source>
</evidence>
<dbReference type="InterPro" id="IPR004167">
    <property type="entry name" value="PSBD"/>
</dbReference>
<dbReference type="SUPFAM" id="SSF51230">
    <property type="entry name" value="Single hybrid motif"/>
    <property type="match status" value="1"/>
</dbReference>
<reference evidence="13 14" key="1">
    <citation type="journal article" date="2014" name="PLoS Genet.">
        <title>Analysis of the Phlebiopsis gigantea genome, transcriptome and secretome provides insight into its pioneer colonization strategies of wood.</title>
        <authorList>
            <person name="Hori C."/>
            <person name="Ishida T."/>
            <person name="Igarashi K."/>
            <person name="Samejima M."/>
            <person name="Suzuki H."/>
            <person name="Master E."/>
            <person name="Ferreira P."/>
            <person name="Ruiz-Duenas F.J."/>
            <person name="Held B."/>
            <person name="Canessa P."/>
            <person name="Larrondo L.F."/>
            <person name="Schmoll M."/>
            <person name="Druzhinina I.S."/>
            <person name="Kubicek C.P."/>
            <person name="Gaskell J.A."/>
            <person name="Kersten P."/>
            <person name="St John F."/>
            <person name="Glasner J."/>
            <person name="Sabat G."/>
            <person name="Splinter BonDurant S."/>
            <person name="Syed K."/>
            <person name="Yadav J."/>
            <person name="Mgbeahuruike A.C."/>
            <person name="Kovalchuk A."/>
            <person name="Asiegbu F.O."/>
            <person name="Lackner G."/>
            <person name="Hoffmeister D."/>
            <person name="Rencoret J."/>
            <person name="Gutierrez A."/>
            <person name="Sun H."/>
            <person name="Lindquist E."/>
            <person name="Barry K."/>
            <person name="Riley R."/>
            <person name="Grigoriev I.V."/>
            <person name="Henrissat B."/>
            <person name="Kues U."/>
            <person name="Berka R.M."/>
            <person name="Martinez A.T."/>
            <person name="Covert S.F."/>
            <person name="Blanchette R.A."/>
            <person name="Cullen D."/>
        </authorList>
    </citation>
    <scope>NUCLEOTIDE SEQUENCE [LARGE SCALE GENOMIC DNA]</scope>
    <source>
        <strain evidence="13 14">11061_1 CR5-6</strain>
    </source>
</reference>
<dbReference type="Proteomes" id="UP000053257">
    <property type="component" value="Unassembled WGS sequence"/>
</dbReference>
<dbReference type="PANTHER" id="PTHR43178">
    <property type="entry name" value="DIHYDROLIPOAMIDE ACETYLTRANSFERASE COMPONENT OF PYRUVATE DEHYDROGENASE COMPLEX"/>
    <property type="match status" value="1"/>
</dbReference>
<dbReference type="EMBL" id="KN840478">
    <property type="protein sequence ID" value="KIP08566.1"/>
    <property type="molecule type" value="Genomic_DNA"/>
</dbReference>
<dbReference type="Gene3D" id="3.30.559.10">
    <property type="entry name" value="Chloramphenicol acetyltransferase-like domain"/>
    <property type="match status" value="1"/>
</dbReference>
<evidence type="ECO:0000259" key="11">
    <source>
        <dbReference type="PROSITE" id="PS50968"/>
    </source>
</evidence>
<feature type="region of interest" description="Disordered" evidence="10">
    <location>
        <begin position="215"/>
        <end position="235"/>
    </location>
</feature>
<evidence type="ECO:0000256" key="7">
    <source>
        <dbReference type="ARBA" id="ARBA00023128"/>
    </source>
</evidence>
<evidence type="ECO:0000256" key="5">
    <source>
        <dbReference type="ARBA" id="ARBA00022823"/>
    </source>
</evidence>
<keyword evidence="8 9" id="KW-0012">Acyltransferase</keyword>
<dbReference type="HOGENOM" id="CLU_016733_10_0_1"/>
<dbReference type="PANTHER" id="PTHR43178:SF5">
    <property type="entry name" value="LIPOAMIDE ACYLTRANSFERASE COMPONENT OF BRANCHED-CHAIN ALPHA-KETO ACID DEHYDROGENASE COMPLEX, MITOCHONDRIAL"/>
    <property type="match status" value="1"/>
</dbReference>
<evidence type="ECO:0000256" key="3">
    <source>
        <dbReference type="ARBA" id="ARBA00007317"/>
    </source>
</evidence>
<dbReference type="Gene3D" id="2.40.50.100">
    <property type="match status" value="1"/>
</dbReference>
<dbReference type="GO" id="GO:0031405">
    <property type="term" value="F:lipoic acid binding"/>
    <property type="evidence" value="ECO:0007669"/>
    <property type="project" value="TreeGrafter"/>
</dbReference>
<evidence type="ECO:0000259" key="12">
    <source>
        <dbReference type="PROSITE" id="PS51826"/>
    </source>
</evidence>
<keyword evidence="14" id="KW-1185">Reference proteome</keyword>
<comment type="cofactor">
    <cofactor evidence="1 9">
        <name>(R)-lipoate</name>
        <dbReference type="ChEBI" id="CHEBI:83088"/>
    </cofactor>
</comment>
<dbReference type="EC" id="2.3.1.-" evidence="9"/>
<keyword evidence="6" id="KW-0809">Transit peptide</keyword>
<keyword evidence="7" id="KW-0496">Mitochondrion</keyword>
<dbReference type="GO" id="GO:0045333">
    <property type="term" value="P:cellular respiration"/>
    <property type="evidence" value="ECO:0007669"/>
    <property type="project" value="UniProtKB-ARBA"/>
</dbReference>
<dbReference type="SUPFAM" id="SSF52777">
    <property type="entry name" value="CoA-dependent acyltransferases"/>
    <property type="match status" value="1"/>
</dbReference>
<proteinExistence type="inferred from homology"/>
<evidence type="ECO:0000256" key="6">
    <source>
        <dbReference type="ARBA" id="ARBA00022946"/>
    </source>
</evidence>
<dbReference type="InterPro" id="IPR001078">
    <property type="entry name" value="2-oxoacid_DH_actylTfrase"/>
</dbReference>
<sequence length="516" mass="55684">MVRLHILSLASEYSVLTYLHSSAACWGKVLRTFKLADIGEGITECEVIRWTVNPPNQVSAFDTLCEVQSDKASVEITSPFDGTIKELLVKEGEVAKVGAGLCTIEVDEDEYPASDEQSSSSPPHPEQEATQSEKLPAEKSQPPAQDPPKPQRRPHPLDPNVPQESKTAFSPNAGNVLAAPSVRHFAKQSGVDLAKLAPGSGKGGRIEKKDVETYLAGPKEPKTSPGAQAPSPSEPAQDIVVELGRTRYGMWKAMVQSLQIPHFGYSTSLDITALNEIMPILNSNIPSRYLPPSSKPSHPPAISPSSFYAEPSPPVLDPSAQFHKLTYLPILLKTLSKAMHEWPLFRSSITPTWSPSSPDKPTVTLRPHADINIALSTPTGLYTPTLQRVDTHSVYSLASQLKRLSHLGRQVPSGLTLAELPRRGGTLTVSNIGGIGDGESASPVLVPGGGVAIVAVGRAKWVWDVNRGDGKGERRLKIAVSWSADHRVVEGAELVAFIETWRSWVEAPQRLIAEGV</sequence>
<dbReference type="OrthoDB" id="15567at2759"/>
<dbReference type="InterPro" id="IPR036625">
    <property type="entry name" value="E3-bd_dom_sf"/>
</dbReference>
<dbReference type="Pfam" id="PF02817">
    <property type="entry name" value="E3_binding"/>
    <property type="match status" value="1"/>
</dbReference>
<dbReference type="Pfam" id="PF00198">
    <property type="entry name" value="2-oxoacid_dh"/>
    <property type="match status" value="1"/>
</dbReference>
<dbReference type="Pfam" id="PF00364">
    <property type="entry name" value="Biotin_lipoyl"/>
    <property type="match status" value="1"/>
</dbReference>
<dbReference type="InterPro" id="IPR011053">
    <property type="entry name" value="Single_hybrid_motif"/>
</dbReference>
<dbReference type="Gene3D" id="4.10.320.10">
    <property type="entry name" value="E3-binding domain"/>
    <property type="match status" value="1"/>
</dbReference>
<dbReference type="SUPFAM" id="SSF47005">
    <property type="entry name" value="Peripheral subunit-binding domain of 2-oxo acid dehydrogenase complex"/>
    <property type="match status" value="1"/>
</dbReference>
<evidence type="ECO:0000256" key="9">
    <source>
        <dbReference type="RuleBase" id="RU003423"/>
    </source>
</evidence>
<feature type="region of interest" description="Disordered" evidence="10">
    <location>
        <begin position="110"/>
        <end position="173"/>
    </location>
</feature>
<dbReference type="PROSITE" id="PS50968">
    <property type="entry name" value="BIOTINYL_LIPOYL"/>
    <property type="match status" value="1"/>
</dbReference>
<feature type="domain" description="Peripheral subunit-binding (PSBD)" evidence="12">
    <location>
        <begin position="177"/>
        <end position="215"/>
    </location>
</feature>
<dbReference type="FunFam" id="2.40.50.100:FF:000013">
    <property type="entry name" value="Dihydrolipoamide acetyltransferase component of pyruvate dehydrogenase complex"/>
    <property type="match status" value="1"/>
</dbReference>
<feature type="compositionally biased region" description="Polar residues" evidence="10">
    <location>
        <begin position="162"/>
        <end position="173"/>
    </location>
</feature>